<gene>
    <name evidence="2" type="ORF">B0H17DRAFT_1022494</name>
</gene>
<dbReference type="PANTHER" id="PTHR45691:SF6">
    <property type="entry name" value="PROTEIN DIAPHANOUS"/>
    <property type="match status" value="1"/>
</dbReference>
<feature type="region of interest" description="Disordered" evidence="1">
    <location>
        <begin position="1"/>
        <end position="38"/>
    </location>
</feature>
<proteinExistence type="predicted"/>
<comment type="caution">
    <text evidence="2">The sequence shown here is derived from an EMBL/GenBank/DDBJ whole genome shotgun (WGS) entry which is preliminary data.</text>
</comment>
<protein>
    <submittedName>
        <fullName evidence="2">Uncharacterized protein</fullName>
    </submittedName>
</protein>
<accession>A0AAD7CHV8</accession>
<evidence type="ECO:0000313" key="3">
    <source>
        <dbReference type="Proteomes" id="UP001221757"/>
    </source>
</evidence>
<dbReference type="PANTHER" id="PTHR45691">
    <property type="entry name" value="PROTEIN DIAPHANOUS"/>
    <property type="match status" value="1"/>
</dbReference>
<sequence length="431" mass="46174">MNGSESDAGDADTHARRQSVWSALEAIPPPRSTYDDTDYAGSDRSSVMMYSPLIPTADSVIELAELEDAPPAVPGSPPAGKWLALWPATGWAAVWPFTGTESNRDLPRPCPPPVLRVWVPSATQLSFETMWWGYRIYLPPPVLALLDAQSVETAQQATTLTAALTWFFSNLPIAAFPPPLQPAMLLLQRLIPFGSYIGTFVSWSWGTIRGFDRGHGVILTATWLLPIALIPGTWHAPSSPSSPPPSSPSYSSPPPHPAFILPPSFAPVPAPSPAAAPSPAPPASPLPYLLQPDIPHPHSSYAHPALDPASDPYAPPMRMPPTPLLRPVPLPPYSSSSSSLSSSSPSSHRRDRDDAPPPPPPKGRSSKASGSNTRETRGESSARTEDRDTGRDTGRGREDTGRGKYTAKDKGKAKATNKTIATLRKLTRTLS</sequence>
<evidence type="ECO:0000313" key="2">
    <source>
        <dbReference type="EMBL" id="KAJ7649177.1"/>
    </source>
</evidence>
<dbReference type="Proteomes" id="UP001221757">
    <property type="component" value="Unassembled WGS sequence"/>
</dbReference>
<organism evidence="2 3">
    <name type="scientific">Mycena rosella</name>
    <name type="common">Pink bonnet</name>
    <name type="synonym">Agaricus rosellus</name>
    <dbReference type="NCBI Taxonomy" id="1033263"/>
    <lineage>
        <taxon>Eukaryota</taxon>
        <taxon>Fungi</taxon>
        <taxon>Dikarya</taxon>
        <taxon>Basidiomycota</taxon>
        <taxon>Agaricomycotina</taxon>
        <taxon>Agaricomycetes</taxon>
        <taxon>Agaricomycetidae</taxon>
        <taxon>Agaricales</taxon>
        <taxon>Marasmiineae</taxon>
        <taxon>Mycenaceae</taxon>
        <taxon>Mycena</taxon>
    </lineage>
</organism>
<dbReference type="InterPro" id="IPR051412">
    <property type="entry name" value="Formin_Homology_Diaphanous_sf"/>
</dbReference>
<dbReference type="AlphaFoldDB" id="A0AAD7CHV8"/>
<name>A0AAD7CHV8_MYCRO</name>
<feature type="compositionally biased region" description="Basic and acidic residues" evidence="1">
    <location>
        <begin position="374"/>
        <end position="412"/>
    </location>
</feature>
<dbReference type="GO" id="GO:0005884">
    <property type="term" value="C:actin filament"/>
    <property type="evidence" value="ECO:0007669"/>
    <property type="project" value="TreeGrafter"/>
</dbReference>
<keyword evidence="3" id="KW-1185">Reference proteome</keyword>
<dbReference type="EMBL" id="JARKIE010000369">
    <property type="protein sequence ID" value="KAJ7649177.1"/>
    <property type="molecule type" value="Genomic_DNA"/>
</dbReference>
<reference evidence="2" key="1">
    <citation type="submission" date="2023-03" db="EMBL/GenBank/DDBJ databases">
        <title>Massive genome expansion in bonnet fungi (Mycena s.s.) driven by repeated elements and novel gene families across ecological guilds.</title>
        <authorList>
            <consortium name="Lawrence Berkeley National Laboratory"/>
            <person name="Harder C.B."/>
            <person name="Miyauchi S."/>
            <person name="Viragh M."/>
            <person name="Kuo A."/>
            <person name="Thoen E."/>
            <person name="Andreopoulos B."/>
            <person name="Lu D."/>
            <person name="Skrede I."/>
            <person name="Drula E."/>
            <person name="Henrissat B."/>
            <person name="Morin E."/>
            <person name="Kohler A."/>
            <person name="Barry K."/>
            <person name="LaButti K."/>
            <person name="Morin E."/>
            <person name="Salamov A."/>
            <person name="Lipzen A."/>
            <person name="Mereny Z."/>
            <person name="Hegedus B."/>
            <person name="Baldrian P."/>
            <person name="Stursova M."/>
            <person name="Weitz H."/>
            <person name="Taylor A."/>
            <person name="Grigoriev I.V."/>
            <person name="Nagy L.G."/>
            <person name="Martin F."/>
            <person name="Kauserud H."/>
        </authorList>
    </citation>
    <scope>NUCLEOTIDE SEQUENCE</scope>
    <source>
        <strain evidence="2">CBHHK067</strain>
    </source>
</reference>
<dbReference type="GO" id="GO:0030041">
    <property type="term" value="P:actin filament polymerization"/>
    <property type="evidence" value="ECO:0007669"/>
    <property type="project" value="TreeGrafter"/>
</dbReference>
<feature type="compositionally biased region" description="Pro residues" evidence="1">
    <location>
        <begin position="270"/>
        <end position="285"/>
    </location>
</feature>
<feature type="compositionally biased region" description="Pro residues" evidence="1">
    <location>
        <begin position="313"/>
        <end position="332"/>
    </location>
</feature>
<feature type="region of interest" description="Disordered" evidence="1">
    <location>
        <begin position="270"/>
        <end position="431"/>
    </location>
</feature>
<evidence type="ECO:0000256" key="1">
    <source>
        <dbReference type="SAM" id="MobiDB-lite"/>
    </source>
</evidence>
<feature type="compositionally biased region" description="Low complexity" evidence="1">
    <location>
        <begin position="333"/>
        <end position="346"/>
    </location>
</feature>